<feature type="transmembrane region" description="Helical" evidence="2">
    <location>
        <begin position="292"/>
        <end position="313"/>
    </location>
</feature>
<feature type="transmembrane region" description="Helical" evidence="2">
    <location>
        <begin position="348"/>
        <end position="367"/>
    </location>
</feature>
<sequence>MSTNSTICERSSTEHKFDEDKSLEHLDADVVVPTTHLYFLPIPKHLQYRPGKRFPFNFMINVSFGIAGIFLTANLYYCQPLLIELAKSFDVSYQAVSRIPTLLQAGYAVGLLFISPLGDIVRRRPLFLSLVFITTLLTIGLAVTNNVIVFEVISFLVGVANVTPQILIPLTADLAPPDQRGFAYSIVLTGLLVGLLLARVIAGVLGQFTSWRVVYYMALGGQVLVLIGSYFIIPDYPAKNKGTPYWRILWTMAKYTVTEPIMVQVVLVNIATSACFSSYWVTLTFLLGGPPYFYSTLVIGLFGLLGLGGVAMGPLGGRIVDNMPPWHAMLISTLFLLTFQAVQLAAGGIHIAAVIIACFGFDAARQVQNIALATSIFSISMDAVSRLNAVFVLSFYIGQIMGTAIGTKVFVQYGWRAAAGLGVAWFAFQILVLLARGPHCERYTWVGYEGGISRKKRVHSEENDS</sequence>
<dbReference type="PANTHER" id="PTHR42910">
    <property type="entry name" value="TRANSPORTER SCO4007-RELATED"/>
    <property type="match status" value="1"/>
</dbReference>
<evidence type="ECO:0000313" key="4">
    <source>
        <dbReference type="EMBL" id="TFK41502.1"/>
    </source>
</evidence>
<evidence type="ECO:0000259" key="3">
    <source>
        <dbReference type="PROSITE" id="PS50850"/>
    </source>
</evidence>
<dbReference type="GO" id="GO:0016020">
    <property type="term" value="C:membrane"/>
    <property type="evidence" value="ECO:0007669"/>
    <property type="project" value="UniProtKB-SubCell"/>
</dbReference>
<gene>
    <name evidence="4" type="ORF">BDQ12DRAFT_599779</name>
</gene>
<dbReference type="AlphaFoldDB" id="A0A5C3M838"/>
<reference evidence="4 5" key="1">
    <citation type="journal article" date="2019" name="Nat. Ecol. Evol.">
        <title>Megaphylogeny resolves global patterns of mushroom evolution.</title>
        <authorList>
            <person name="Varga T."/>
            <person name="Krizsan K."/>
            <person name="Foldi C."/>
            <person name="Dima B."/>
            <person name="Sanchez-Garcia M."/>
            <person name="Sanchez-Ramirez S."/>
            <person name="Szollosi G.J."/>
            <person name="Szarkandi J.G."/>
            <person name="Papp V."/>
            <person name="Albert L."/>
            <person name="Andreopoulos W."/>
            <person name="Angelini C."/>
            <person name="Antonin V."/>
            <person name="Barry K.W."/>
            <person name="Bougher N.L."/>
            <person name="Buchanan P."/>
            <person name="Buyck B."/>
            <person name="Bense V."/>
            <person name="Catcheside P."/>
            <person name="Chovatia M."/>
            <person name="Cooper J."/>
            <person name="Damon W."/>
            <person name="Desjardin D."/>
            <person name="Finy P."/>
            <person name="Geml J."/>
            <person name="Haridas S."/>
            <person name="Hughes K."/>
            <person name="Justo A."/>
            <person name="Karasinski D."/>
            <person name="Kautmanova I."/>
            <person name="Kiss B."/>
            <person name="Kocsube S."/>
            <person name="Kotiranta H."/>
            <person name="LaButti K.M."/>
            <person name="Lechner B.E."/>
            <person name="Liimatainen K."/>
            <person name="Lipzen A."/>
            <person name="Lukacs Z."/>
            <person name="Mihaltcheva S."/>
            <person name="Morgado L.N."/>
            <person name="Niskanen T."/>
            <person name="Noordeloos M.E."/>
            <person name="Ohm R.A."/>
            <person name="Ortiz-Santana B."/>
            <person name="Ovrebo C."/>
            <person name="Racz N."/>
            <person name="Riley R."/>
            <person name="Savchenko A."/>
            <person name="Shiryaev A."/>
            <person name="Soop K."/>
            <person name="Spirin V."/>
            <person name="Szebenyi C."/>
            <person name="Tomsovsky M."/>
            <person name="Tulloss R.E."/>
            <person name="Uehling J."/>
            <person name="Grigoriev I.V."/>
            <person name="Vagvolgyi C."/>
            <person name="Papp T."/>
            <person name="Martin F.M."/>
            <person name="Miettinen O."/>
            <person name="Hibbett D.S."/>
            <person name="Nagy L.G."/>
        </authorList>
    </citation>
    <scope>NUCLEOTIDE SEQUENCE [LARGE SCALE GENOMIC DNA]</scope>
    <source>
        <strain evidence="4 5">CBS 166.37</strain>
    </source>
</reference>
<dbReference type="EMBL" id="ML213594">
    <property type="protein sequence ID" value="TFK41502.1"/>
    <property type="molecule type" value="Genomic_DNA"/>
</dbReference>
<evidence type="ECO:0000313" key="5">
    <source>
        <dbReference type="Proteomes" id="UP000308652"/>
    </source>
</evidence>
<dbReference type="Pfam" id="PF07690">
    <property type="entry name" value="MFS_1"/>
    <property type="match status" value="1"/>
</dbReference>
<dbReference type="GO" id="GO:0022857">
    <property type="term" value="F:transmembrane transporter activity"/>
    <property type="evidence" value="ECO:0007669"/>
    <property type="project" value="InterPro"/>
</dbReference>
<keyword evidence="2" id="KW-0472">Membrane</keyword>
<dbReference type="InterPro" id="IPR011701">
    <property type="entry name" value="MFS"/>
</dbReference>
<feature type="transmembrane region" description="Helical" evidence="2">
    <location>
        <begin position="182"/>
        <end position="201"/>
    </location>
</feature>
<dbReference type="STRING" id="68775.A0A5C3M838"/>
<dbReference type="SUPFAM" id="SSF103473">
    <property type="entry name" value="MFS general substrate transporter"/>
    <property type="match status" value="1"/>
</dbReference>
<dbReference type="Proteomes" id="UP000308652">
    <property type="component" value="Unassembled WGS sequence"/>
</dbReference>
<keyword evidence="2" id="KW-0812">Transmembrane</keyword>
<dbReference type="CDD" id="cd17324">
    <property type="entry name" value="MFS_NepI_like"/>
    <property type="match status" value="1"/>
</dbReference>
<keyword evidence="2" id="KW-1133">Transmembrane helix</keyword>
<evidence type="ECO:0000256" key="2">
    <source>
        <dbReference type="SAM" id="Phobius"/>
    </source>
</evidence>
<feature type="transmembrane region" description="Helical" evidence="2">
    <location>
        <begin position="54"/>
        <end position="77"/>
    </location>
</feature>
<feature type="transmembrane region" description="Helical" evidence="2">
    <location>
        <begin position="261"/>
        <end position="280"/>
    </location>
</feature>
<feature type="transmembrane region" description="Helical" evidence="2">
    <location>
        <begin position="413"/>
        <end position="435"/>
    </location>
</feature>
<feature type="transmembrane region" description="Helical" evidence="2">
    <location>
        <begin position="213"/>
        <end position="233"/>
    </location>
</feature>
<name>A0A5C3M838_9AGAR</name>
<feature type="transmembrane region" description="Helical" evidence="2">
    <location>
        <begin position="387"/>
        <end position="407"/>
    </location>
</feature>
<accession>A0A5C3M838</accession>
<feature type="transmembrane region" description="Helical" evidence="2">
    <location>
        <begin position="97"/>
        <end position="114"/>
    </location>
</feature>
<protein>
    <submittedName>
        <fullName evidence="4">Major facilitator superfamily domain-containing protein</fullName>
    </submittedName>
</protein>
<comment type="subcellular location">
    <subcellularLocation>
        <location evidence="1">Membrane</location>
        <topology evidence="1">Multi-pass membrane protein</topology>
    </subcellularLocation>
</comment>
<proteinExistence type="predicted"/>
<organism evidence="4 5">
    <name type="scientific">Crucibulum laeve</name>
    <dbReference type="NCBI Taxonomy" id="68775"/>
    <lineage>
        <taxon>Eukaryota</taxon>
        <taxon>Fungi</taxon>
        <taxon>Dikarya</taxon>
        <taxon>Basidiomycota</taxon>
        <taxon>Agaricomycotina</taxon>
        <taxon>Agaricomycetes</taxon>
        <taxon>Agaricomycetidae</taxon>
        <taxon>Agaricales</taxon>
        <taxon>Agaricineae</taxon>
        <taxon>Nidulariaceae</taxon>
        <taxon>Crucibulum</taxon>
    </lineage>
</organism>
<keyword evidence="5" id="KW-1185">Reference proteome</keyword>
<dbReference type="Gene3D" id="1.20.1250.20">
    <property type="entry name" value="MFS general substrate transporter like domains"/>
    <property type="match status" value="1"/>
</dbReference>
<dbReference type="InterPro" id="IPR020846">
    <property type="entry name" value="MFS_dom"/>
</dbReference>
<dbReference type="PANTHER" id="PTHR42910:SF1">
    <property type="entry name" value="MAJOR FACILITATOR SUPERFAMILY (MFS) PROFILE DOMAIN-CONTAINING PROTEIN"/>
    <property type="match status" value="1"/>
</dbReference>
<evidence type="ECO:0000256" key="1">
    <source>
        <dbReference type="ARBA" id="ARBA00004141"/>
    </source>
</evidence>
<dbReference type="OrthoDB" id="2105912at2759"/>
<dbReference type="PROSITE" id="PS50850">
    <property type="entry name" value="MFS"/>
    <property type="match status" value="1"/>
</dbReference>
<dbReference type="InterPro" id="IPR036259">
    <property type="entry name" value="MFS_trans_sf"/>
</dbReference>
<feature type="domain" description="Major facilitator superfamily (MFS) profile" evidence="3">
    <location>
        <begin position="58"/>
        <end position="441"/>
    </location>
</feature>
<feature type="transmembrane region" description="Helical" evidence="2">
    <location>
        <begin position="126"/>
        <end position="143"/>
    </location>
</feature>